<feature type="domain" description="AAA" evidence="1">
    <location>
        <begin position="34"/>
        <end position="161"/>
    </location>
</feature>
<dbReference type="RefSeq" id="WP_320324649.1">
    <property type="nucleotide sequence ID" value="NZ_JALBUS010000001.1"/>
</dbReference>
<reference evidence="3 4" key="1">
    <citation type="submission" date="2022-03" db="EMBL/GenBank/DDBJ databases">
        <title>Novel taxa within the pig intestine.</title>
        <authorList>
            <person name="Wylensek D."/>
            <person name="Bishof K."/>
            <person name="Afrizal A."/>
            <person name="Clavel T."/>
        </authorList>
    </citation>
    <scope>NUCLEOTIDE SEQUENCE [LARGE SCALE GENOMIC DNA]</scope>
    <source>
        <strain evidence="3 4">Cla-KB-P134</strain>
    </source>
</reference>
<gene>
    <name evidence="3" type="ORF">MOZ64_00435</name>
</gene>
<dbReference type="InterPro" id="IPR027417">
    <property type="entry name" value="P-loop_NTPase"/>
</dbReference>
<dbReference type="InterPro" id="IPR025420">
    <property type="entry name" value="DUF4143"/>
</dbReference>
<dbReference type="GO" id="GO:0005524">
    <property type="term" value="F:ATP binding"/>
    <property type="evidence" value="ECO:0007669"/>
    <property type="project" value="UniProtKB-KW"/>
</dbReference>
<dbReference type="PANTHER" id="PTHR33295:SF8">
    <property type="entry name" value="AAA+ ATPASE DOMAIN-CONTAINING PROTEIN"/>
    <property type="match status" value="1"/>
</dbReference>
<accession>A0ABU4WIC5</accession>
<dbReference type="Pfam" id="PF13635">
    <property type="entry name" value="DUF4143"/>
    <property type="match status" value="1"/>
</dbReference>
<comment type="caution">
    <text evidence="3">The sequence shown here is derived from an EMBL/GenBank/DDBJ whole genome shotgun (WGS) entry which is preliminary data.</text>
</comment>
<name>A0ABU4WIC5_9FIRM</name>
<evidence type="ECO:0000313" key="4">
    <source>
        <dbReference type="Proteomes" id="UP001285244"/>
    </source>
</evidence>
<dbReference type="EMBL" id="JALBUS010000001">
    <property type="protein sequence ID" value="MDX8416313.1"/>
    <property type="molecule type" value="Genomic_DNA"/>
</dbReference>
<evidence type="ECO:0000259" key="2">
    <source>
        <dbReference type="Pfam" id="PF13635"/>
    </source>
</evidence>
<dbReference type="SUPFAM" id="SSF52540">
    <property type="entry name" value="P-loop containing nucleoside triphosphate hydrolases"/>
    <property type="match status" value="1"/>
</dbReference>
<dbReference type="Proteomes" id="UP001285244">
    <property type="component" value="Unassembled WGS sequence"/>
</dbReference>
<evidence type="ECO:0000259" key="1">
    <source>
        <dbReference type="Pfam" id="PF13173"/>
    </source>
</evidence>
<protein>
    <submittedName>
        <fullName evidence="3">ATP-binding protein</fullName>
    </submittedName>
</protein>
<proteinExistence type="predicted"/>
<keyword evidence="3" id="KW-0547">Nucleotide-binding</keyword>
<sequence length="422" mass="49657">MNHEILKRIIAEQHVVISHATIIQREYRFEENANYILTGMRRAGKSTLMYDRVQDLIQKGVKWNQIIYINFEDERLAEFRMEDFNDIVETAAELTTRTPYYFLDEIQNIEGWERFARRMADMKAHMYITGSNAIMLSRDMEARLGGRYLSQNIMPYNFREYVTARNISYDMALYTSSDIGKLRQSANDFMHEGGLPESLLYLDKRPYIEGIYQKVLLGDIAGRNGIRNEMGLRILMKKIAETVCSEMSYTKLYNTLKSIGLRMSKDTVISYIQYAKNAYLIFSVQNYFARFVEKESIQRFYFLDNGFLNLFVDDNNTALLENLVAITLLRMYAHPIYYLKSSKTGIYIDFFVPSTQTAIQVAWSIQNLDTRKREVDNLVKLVQHFHEAQSYYIITHEEEETIQVKGITIQVIPLYRFLLKKR</sequence>
<keyword evidence="3" id="KW-0067">ATP-binding</keyword>
<evidence type="ECO:0000313" key="3">
    <source>
        <dbReference type="EMBL" id="MDX8416313.1"/>
    </source>
</evidence>
<dbReference type="InterPro" id="IPR041682">
    <property type="entry name" value="AAA_14"/>
</dbReference>
<feature type="domain" description="DUF4143" evidence="2">
    <location>
        <begin position="219"/>
        <end position="354"/>
    </location>
</feature>
<dbReference type="Pfam" id="PF13173">
    <property type="entry name" value="AAA_14"/>
    <property type="match status" value="1"/>
</dbReference>
<dbReference type="PANTHER" id="PTHR33295">
    <property type="entry name" value="ATPASE"/>
    <property type="match status" value="1"/>
</dbReference>
<organism evidence="3 4">
    <name type="scientific">Absicoccus intestinalis</name>
    <dbReference type="NCBI Taxonomy" id="2926319"/>
    <lineage>
        <taxon>Bacteria</taxon>
        <taxon>Bacillati</taxon>
        <taxon>Bacillota</taxon>
        <taxon>Erysipelotrichia</taxon>
        <taxon>Erysipelotrichales</taxon>
        <taxon>Erysipelotrichaceae</taxon>
        <taxon>Absicoccus</taxon>
    </lineage>
</organism>
<keyword evidence="4" id="KW-1185">Reference proteome</keyword>